<sequence length="285" mass="32012">MWFVEQIPLKPLQHFFNGPDRLYKCGTDAFNKYINLFGRTSNRKDIVARMLEKPAKGVEGLSDYLVALEIANLTFAATDTTSVVLTFLFWELARNSQLQTKLRTELQQVQVPENSNIPSHQSLVKLPLLNAVIQETMRRHSPVPMGLLRQVPPGGRSIANYFMPGETIVSMSSLTAHRNAEHFPVPDSFIPSRWLSGKSESDAMGNEGQGGTEAMKKLYMPFGKGTHKCVGHLMAMLSMRIIVATLVLKYEFKLGEDAKIADMDWDDHFLIILNRGCFLDLTPLA</sequence>
<feature type="binding site" description="axial binding residue" evidence="5">
    <location>
        <position position="229"/>
    </location>
    <ligand>
        <name>heme</name>
        <dbReference type="ChEBI" id="CHEBI:30413"/>
    </ligand>
    <ligandPart>
        <name>Fe</name>
        <dbReference type="ChEBI" id="CHEBI:18248"/>
    </ligandPart>
</feature>
<keyword evidence="3 5" id="KW-0479">Metal-binding</keyword>
<keyword evidence="6" id="KW-0560">Oxidoreductase</keyword>
<dbReference type="InterPro" id="IPR050121">
    <property type="entry name" value="Cytochrome_P450_monoxygenase"/>
</dbReference>
<dbReference type="InterPro" id="IPR017972">
    <property type="entry name" value="Cyt_P450_CS"/>
</dbReference>
<dbReference type="Gene3D" id="1.10.630.10">
    <property type="entry name" value="Cytochrome P450"/>
    <property type="match status" value="1"/>
</dbReference>
<evidence type="ECO:0000256" key="4">
    <source>
        <dbReference type="ARBA" id="ARBA00023004"/>
    </source>
</evidence>
<evidence type="ECO:0000313" key="8">
    <source>
        <dbReference type="Proteomes" id="UP000799302"/>
    </source>
</evidence>
<keyword evidence="8" id="KW-1185">Reference proteome</keyword>
<dbReference type="PANTHER" id="PTHR24305">
    <property type="entry name" value="CYTOCHROME P450"/>
    <property type="match status" value="1"/>
</dbReference>
<organism evidence="7 8">
    <name type="scientific">Microthyrium microscopicum</name>
    <dbReference type="NCBI Taxonomy" id="703497"/>
    <lineage>
        <taxon>Eukaryota</taxon>
        <taxon>Fungi</taxon>
        <taxon>Dikarya</taxon>
        <taxon>Ascomycota</taxon>
        <taxon>Pezizomycotina</taxon>
        <taxon>Dothideomycetes</taxon>
        <taxon>Dothideomycetes incertae sedis</taxon>
        <taxon>Microthyriales</taxon>
        <taxon>Microthyriaceae</taxon>
        <taxon>Microthyrium</taxon>
    </lineage>
</organism>
<accession>A0A6A6UIB3</accession>
<evidence type="ECO:0000256" key="6">
    <source>
        <dbReference type="RuleBase" id="RU000461"/>
    </source>
</evidence>
<comment type="cofactor">
    <cofactor evidence="1 5">
        <name>heme</name>
        <dbReference type="ChEBI" id="CHEBI:30413"/>
    </cofactor>
</comment>
<evidence type="ECO:0000256" key="1">
    <source>
        <dbReference type="ARBA" id="ARBA00001971"/>
    </source>
</evidence>
<comment type="similarity">
    <text evidence="2 6">Belongs to the cytochrome P450 family.</text>
</comment>
<evidence type="ECO:0000256" key="3">
    <source>
        <dbReference type="ARBA" id="ARBA00022723"/>
    </source>
</evidence>
<dbReference type="InterPro" id="IPR002403">
    <property type="entry name" value="Cyt_P450_E_grp-IV"/>
</dbReference>
<keyword evidence="4 5" id="KW-0408">Iron</keyword>
<dbReference type="GO" id="GO:0020037">
    <property type="term" value="F:heme binding"/>
    <property type="evidence" value="ECO:0007669"/>
    <property type="project" value="InterPro"/>
</dbReference>
<dbReference type="Proteomes" id="UP000799302">
    <property type="component" value="Unassembled WGS sequence"/>
</dbReference>
<dbReference type="PRINTS" id="PR00465">
    <property type="entry name" value="EP450IV"/>
</dbReference>
<dbReference type="OrthoDB" id="1470350at2759"/>
<dbReference type="AlphaFoldDB" id="A0A6A6UIB3"/>
<proteinExistence type="inferred from homology"/>
<dbReference type="GO" id="GO:0004497">
    <property type="term" value="F:monooxygenase activity"/>
    <property type="evidence" value="ECO:0007669"/>
    <property type="project" value="UniProtKB-KW"/>
</dbReference>
<protein>
    <submittedName>
        <fullName evidence="7">Cytochrome P450</fullName>
    </submittedName>
</protein>
<gene>
    <name evidence="7" type="ORF">BT63DRAFT_453588</name>
</gene>
<dbReference type="GO" id="GO:0005506">
    <property type="term" value="F:iron ion binding"/>
    <property type="evidence" value="ECO:0007669"/>
    <property type="project" value="InterPro"/>
</dbReference>
<dbReference type="InterPro" id="IPR001128">
    <property type="entry name" value="Cyt_P450"/>
</dbReference>
<keyword evidence="5 6" id="KW-0349">Heme</keyword>
<dbReference type="PRINTS" id="PR00385">
    <property type="entry name" value="P450"/>
</dbReference>
<dbReference type="EMBL" id="MU004233">
    <property type="protein sequence ID" value="KAF2671197.1"/>
    <property type="molecule type" value="Genomic_DNA"/>
</dbReference>
<reference evidence="7" key="1">
    <citation type="journal article" date="2020" name="Stud. Mycol.">
        <title>101 Dothideomycetes genomes: a test case for predicting lifestyles and emergence of pathogens.</title>
        <authorList>
            <person name="Haridas S."/>
            <person name="Albert R."/>
            <person name="Binder M."/>
            <person name="Bloem J."/>
            <person name="Labutti K."/>
            <person name="Salamov A."/>
            <person name="Andreopoulos B."/>
            <person name="Baker S."/>
            <person name="Barry K."/>
            <person name="Bills G."/>
            <person name="Bluhm B."/>
            <person name="Cannon C."/>
            <person name="Castanera R."/>
            <person name="Culley D."/>
            <person name="Daum C."/>
            <person name="Ezra D."/>
            <person name="Gonzalez J."/>
            <person name="Henrissat B."/>
            <person name="Kuo A."/>
            <person name="Liang C."/>
            <person name="Lipzen A."/>
            <person name="Lutzoni F."/>
            <person name="Magnuson J."/>
            <person name="Mondo S."/>
            <person name="Nolan M."/>
            <person name="Ohm R."/>
            <person name="Pangilinan J."/>
            <person name="Park H.-J."/>
            <person name="Ramirez L."/>
            <person name="Alfaro M."/>
            <person name="Sun H."/>
            <person name="Tritt A."/>
            <person name="Yoshinaga Y."/>
            <person name="Zwiers L.-H."/>
            <person name="Turgeon B."/>
            <person name="Goodwin S."/>
            <person name="Spatafora J."/>
            <person name="Crous P."/>
            <person name="Grigoriev I."/>
        </authorList>
    </citation>
    <scope>NUCLEOTIDE SEQUENCE</scope>
    <source>
        <strain evidence="7">CBS 115976</strain>
    </source>
</reference>
<keyword evidence="6" id="KW-0503">Monooxygenase</keyword>
<dbReference type="PANTHER" id="PTHR24305:SF166">
    <property type="entry name" value="CYTOCHROME P450 12A4, MITOCHONDRIAL-RELATED"/>
    <property type="match status" value="1"/>
</dbReference>
<name>A0A6A6UIB3_9PEZI</name>
<evidence type="ECO:0000313" key="7">
    <source>
        <dbReference type="EMBL" id="KAF2671197.1"/>
    </source>
</evidence>
<dbReference type="SUPFAM" id="SSF48264">
    <property type="entry name" value="Cytochrome P450"/>
    <property type="match status" value="1"/>
</dbReference>
<evidence type="ECO:0000256" key="5">
    <source>
        <dbReference type="PIRSR" id="PIRSR602403-1"/>
    </source>
</evidence>
<dbReference type="PROSITE" id="PS00086">
    <property type="entry name" value="CYTOCHROME_P450"/>
    <property type="match status" value="1"/>
</dbReference>
<dbReference type="InterPro" id="IPR036396">
    <property type="entry name" value="Cyt_P450_sf"/>
</dbReference>
<dbReference type="Pfam" id="PF00067">
    <property type="entry name" value="p450"/>
    <property type="match status" value="1"/>
</dbReference>
<evidence type="ECO:0000256" key="2">
    <source>
        <dbReference type="ARBA" id="ARBA00010617"/>
    </source>
</evidence>
<dbReference type="GO" id="GO:0016705">
    <property type="term" value="F:oxidoreductase activity, acting on paired donors, with incorporation or reduction of molecular oxygen"/>
    <property type="evidence" value="ECO:0007669"/>
    <property type="project" value="InterPro"/>
</dbReference>